<dbReference type="PROSITE" id="PS51257">
    <property type="entry name" value="PROKAR_LIPOPROTEIN"/>
    <property type="match status" value="1"/>
</dbReference>
<proteinExistence type="predicted"/>
<dbReference type="KEGG" id="cpeg:CPELA_00935"/>
<feature type="region of interest" description="Disordered" evidence="1">
    <location>
        <begin position="24"/>
        <end position="71"/>
    </location>
</feature>
<keyword evidence="4" id="KW-1185">Reference proteome</keyword>
<feature type="chain" id="PRO_5043758604" evidence="2">
    <location>
        <begin position="20"/>
        <end position="157"/>
    </location>
</feature>
<reference evidence="3 4" key="1">
    <citation type="submission" date="2019-01" db="EMBL/GenBank/DDBJ databases">
        <authorList>
            <person name="Ruckert C."/>
            <person name="Busche T."/>
            <person name="Kalinowski J."/>
        </authorList>
    </citation>
    <scope>NUCLEOTIDE SEQUENCE [LARGE SCALE GENOMIC DNA]</scope>
    <source>
        <strain evidence="3 4">136/3</strain>
    </source>
</reference>
<dbReference type="Proteomes" id="UP000288929">
    <property type="component" value="Chromosome"/>
</dbReference>
<evidence type="ECO:0000256" key="1">
    <source>
        <dbReference type="SAM" id="MobiDB-lite"/>
    </source>
</evidence>
<evidence type="ECO:0000256" key="2">
    <source>
        <dbReference type="SAM" id="SignalP"/>
    </source>
</evidence>
<organism evidence="3 4">
    <name type="scientific">Corynebacterium pelargi</name>
    <dbReference type="NCBI Taxonomy" id="1471400"/>
    <lineage>
        <taxon>Bacteria</taxon>
        <taxon>Bacillati</taxon>
        <taxon>Actinomycetota</taxon>
        <taxon>Actinomycetes</taxon>
        <taxon>Mycobacteriales</taxon>
        <taxon>Corynebacteriaceae</taxon>
        <taxon>Corynebacterium</taxon>
    </lineage>
</organism>
<dbReference type="OrthoDB" id="4427769at2"/>
<feature type="compositionally biased region" description="Basic and acidic residues" evidence="1">
    <location>
        <begin position="60"/>
        <end position="71"/>
    </location>
</feature>
<evidence type="ECO:0000313" key="4">
    <source>
        <dbReference type="Proteomes" id="UP000288929"/>
    </source>
</evidence>
<evidence type="ECO:0000313" key="3">
    <source>
        <dbReference type="EMBL" id="QAU51488.1"/>
    </source>
</evidence>
<sequence length="157" mass="16392" precursor="true">MKRLAGSVVAAVLASATLAACGSATVEDESTSVAPLSKTASSTPSQSKKSKATQEQTEQNQDRPAQEIDQVPEEKLVLSKQDSAYLDQLAKDGVDTKGVERELLTVASLVCSENGSPMNSATVQAVAGQLVEQGKTDKDFEQTAQALEASAKKAYCA</sequence>
<feature type="compositionally biased region" description="Polar residues" evidence="1">
    <location>
        <begin position="31"/>
        <end position="59"/>
    </location>
</feature>
<accession>A0A410W628</accession>
<keyword evidence="2" id="KW-0732">Signal</keyword>
<protein>
    <submittedName>
        <fullName evidence="3">Uncharacterized protein</fullName>
    </submittedName>
</protein>
<dbReference type="AlphaFoldDB" id="A0A410W628"/>
<dbReference type="EMBL" id="CP035299">
    <property type="protein sequence ID" value="QAU51488.1"/>
    <property type="molecule type" value="Genomic_DNA"/>
</dbReference>
<gene>
    <name evidence="3" type="ORF">CPELA_00935</name>
</gene>
<feature type="signal peptide" evidence="2">
    <location>
        <begin position="1"/>
        <end position="19"/>
    </location>
</feature>
<dbReference type="RefSeq" id="WP_128889068.1">
    <property type="nucleotide sequence ID" value="NZ_BMCX01000004.1"/>
</dbReference>
<name>A0A410W628_9CORY</name>